<organism evidence="1 2">
    <name type="scientific">Guyanagaster necrorhizus</name>
    <dbReference type="NCBI Taxonomy" id="856835"/>
    <lineage>
        <taxon>Eukaryota</taxon>
        <taxon>Fungi</taxon>
        <taxon>Dikarya</taxon>
        <taxon>Basidiomycota</taxon>
        <taxon>Agaricomycotina</taxon>
        <taxon>Agaricomycetes</taxon>
        <taxon>Agaricomycetidae</taxon>
        <taxon>Agaricales</taxon>
        <taxon>Marasmiineae</taxon>
        <taxon>Physalacriaceae</taxon>
        <taxon>Guyanagaster</taxon>
    </lineage>
</organism>
<evidence type="ECO:0000313" key="2">
    <source>
        <dbReference type="Proteomes" id="UP000812287"/>
    </source>
</evidence>
<protein>
    <submittedName>
        <fullName evidence="1">Uncharacterized protein</fullName>
    </submittedName>
</protein>
<dbReference type="EMBL" id="MU250599">
    <property type="protein sequence ID" value="KAG7439337.1"/>
    <property type="molecule type" value="Genomic_DNA"/>
</dbReference>
<sequence>MSDILVYAGLLTYDVYLRIILSSTRGIGGIEATEDSLSPEEDAFYVWVPSRSQDHGLSIIPSIWLIMATHLRAEVELNSAECAGSEVHEHNAMAASKQAIKEAEEKGIDASFAAKYCTSKVLAEKG</sequence>
<proteinExistence type="predicted"/>
<name>A0A9P7VEX5_9AGAR</name>
<keyword evidence="2" id="KW-1185">Reference proteome</keyword>
<gene>
    <name evidence="1" type="ORF">BT62DRAFT_1014077</name>
</gene>
<comment type="caution">
    <text evidence="1">The sequence shown here is derived from an EMBL/GenBank/DDBJ whole genome shotgun (WGS) entry which is preliminary data.</text>
</comment>
<reference evidence="1" key="1">
    <citation type="submission" date="2020-11" db="EMBL/GenBank/DDBJ databases">
        <title>Adaptations for nitrogen fixation in a non-lichenized fungal sporocarp promotes dispersal by wood-feeding termites.</title>
        <authorList>
            <consortium name="DOE Joint Genome Institute"/>
            <person name="Koch R.A."/>
            <person name="Yoon G."/>
            <person name="Arayal U."/>
            <person name="Lail K."/>
            <person name="Amirebrahimi M."/>
            <person name="Labutti K."/>
            <person name="Lipzen A."/>
            <person name="Riley R."/>
            <person name="Barry K."/>
            <person name="Henrissat B."/>
            <person name="Grigoriev I.V."/>
            <person name="Herr J.R."/>
            <person name="Aime M.C."/>
        </authorList>
    </citation>
    <scope>NUCLEOTIDE SEQUENCE</scope>
    <source>
        <strain evidence="1">MCA 3950</strain>
    </source>
</reference>
<dbReference type="GeneID" id="66100444"/>
<dbReference type="Proteomes" id="UP000812287">
    <property type="component" value="Unassembled WGS sequence"/>
</dbReference>
<accession>A0A9P7VEX5</accession>
<dbReference type="RefSeq" id="XP_043032837.1">
    <property type="nucleotide sequence ID" value="XM_043178157.1"/>
</dbReference>
<evidence type="ECO:0000313" key="1">
    <source>
        <dbReference type="EMBL" id="KAG7439337.1"/>
    </source>
</evidence>
<dbReference type="AlphaFoldDB" id="A0A9P7VEX5"/>